<dbReference type="Proteomes" id="UP000264313">
    <property type="component" value="Unassembled WGS sequence"/>
</dbReference>
<evidence type="ECO:0000313" key="1">
    <source>
        <dbReference type="EMBL" id="HBA09966.1"/>
    </source>
</evidence>
<dbReference type="EMBL" id="DNAA01000249">
    <property type="protein sequence ID" value="HBA09966.1"/>
    <property type="molecule type" value="Genomic_DNA"/>
</dbReference>
<reference evidence="1 2" key="1">
    <citation type="journal article" date="2018" name="Nat. Biotechnol.">
        <title>A standardized bacterial taxonomy based on genome phylogeny substantially revises the tree of life.</title>
        <authorList>
            <person name="Parks D.H."/>
            <person name="Chuvochina M."/>
            <person name="Waite D.W."/>
            <person name="Rinke C."/>
            <person name="Skarshewski A."/>
            <person name="Chaumeil P.A."/>
            <person name="Hugenholtz P."/>
        </authorList>
    </citation>
    <scope>NUCLEOTIDE SEQUENCE [LARGE SCALE GENOMIC DNA]</scope>
    <source>
        <strain evidence="1">UBA9958</strain>
    </source>
</reference>
<sequence length="89" mass="10137">MITWSDLTLPPINLWNLPRQIKMATEEGNTDLATQHEEMMRDKAITIIRSKASAIDTTNPTGLCWTCGDYIGHARRWCDADCRDNVNET</sequence>
<comment type="caution">
    <text evidence="1">The sequence shown here is derived from an EMBL/GenBank/DDBJ whole genome shotgun (WGS) entry which is preliminary data.</text>
</comment>
<name>A0A351RD45_9PROT</name>
<organism evidence="1 2">
    <name type="scientific">Methylotenera mobilis</name>
    <dbReference type="NCBI Taxonomy" id="359408"/>
    <lineage>
        <taxon>Bacteria</taxon>
        <taxon>Pseudomonadati</taxon>
        <taxon>Pseudomonadota</taxon>
        <taxon>Betaproteobacteria</taxon>
        <taxon>Nitrosomonadales</taxon>
        <taxon>Methylophilaceae</taxon>
        <taxon>Methylotenera</taxon>
    </lineage>
</organism>
<protein>
    <submittedName>
        <fullName evidence="1">Uncharacterized protein</fullName>
    </submittedName>
</protein>
<gene>
    <name evidence="1" type="ORF">DCW48_10785</name>
</gene>
<accession>A0A351RD45</accession>
<proteinExistence type="predicted"/>
<evidence type="ECO:0000313" key="2">
    <source>
        <dbReference type="Proteomes" id="UP000264313"/>
    </source>
</evidence>
<dbReference type="AlphaFoldDB" id="A0A351RD45"/>